<evidence type="ECO:0000259" key="8">
    <source>
        <dbReference type="PROSITE" id="PS50090"/>
    </source>
</evidence>
<protein>
    <recommendedName>
        <fullName evidence="12">MYB domain class transcription factor</fullName>
    </recommendedName>
</protein>
<organism evidence="10 11">
    <name type="scientific">Malus domestica</name>
    <name type="common">Apple</name>
    <name type="synonym">Pyrus malus</name>
    <dbReference type="NCBI Taxonomy" id="3750"/>
    <lineage>
        <taxon>Eukaryota</taxon>
        <taxon>Viridiplantae</taxon>
        <taxon>Streptophyta</taxon>
        <taxon>Embryophyta</taxon>
        <taxon>Tracheophyta</taxon>
        <taxon>Spermatophyta</taxon>
        <taxon>Magnoliopsida</taxon>
        <taxon>eudicotyledons</taxon>
        <taxon>Gunneridae</taxon>
        <taxon>Pentapetalae</taxon>
        <taxon>rosids</taxon>
        <taxon>fabids</taxon>
        <taxon>Rosales</taxon>
        <taxon>Rosaceae</taxon>
        <taxon>Amygdaloideae</taxon>
        <taxon>Maleae</taxon>
        <taxon>Malus</taxon>
    </lineage>
</organism>
<dbReference type="FunFam" id="1.10.10.60:FF:000011">
    <property type="entry name" value="Myb transcription factor"/>
    <property type="match status" value="1"/>
</dbReference>
<dbReference type="AlphaFoldDB" id="A0A498HIP4"/>
<dbReference type="SUPFAM" id="SSF46689">
    <property type="entry name" value="Homeodomain-like"/>
    <property type="match status" value="1"/>
</dbReference>
<keyword evidence="11" id="KW-1185">Reference proteome</keyword>
<dbReference type="GO" id="GO:0006355">
    <property type="term" value="P:regulation of DNA-templated transcription"/>
    <property type="evidence" value="ECO:0007669"/>
    <property type="project" value="TreeGrafter"/>
</dbReference>
<dbReference type="InterPro" id="IPR001005">
    <property type="entry name" value="SANT/Myb"/>
</dbReference>
<evidence type="ECO:0000259" key="9">
    <source>
        <dbReference type="PROSITE" id="PS51294"/>
    </source>
</evidence>
<sequence>MEAEYEYKKGLWTKEEDEILLDYKRVHGSGRWNRIPKVTGLKRNGKSCRLRWLNYLSPDVKRGDFSEQEEDLIIRLHNLLGNRWSLIAGRLPGRTDNQVKNYWNAHLSKKLGDIKKQHTLRKFVVSTSKAHSCATQELAGDKLVHQHKLLKARDSDSTSGMKSNNQTANLDSNEEEKIEWMAKHCTESLSCSNYDNLISWGMVDILQGYPLDYCNYN</sequence>
<evidence type="ECO:0000256" key="5">
    <source>
        <dbReference type="ARBA" id="ARBA00023163"/>
    </source>
</evidence>
<dbReference type="Gene3D" id="1.10.10.60">
    <property type="entry name" value="Homeodomain-like"/>
    <property type="match status" value="2"/>
</dbReference>
<feature type="region of interest" description="Disordered" evidence="7">
    <location>
        <begin position="152"/>
        <end position="174"/>
    </location>
</feature>
<accession>A0A498HIP4</accession>
<dbReference type="PANTHER" id="PTHR47998:SF86">
    <property type="entry name" value="DOMAIN PROTEIN 66, PUTATIVE-RELATED"/>
    <property type="match status" value="1"/>
</dbReference>
<name>A0A498HIP4_MALDO</name>
<comment type="caution">
    <text evidence="10">The sequence shown here is derived from an EMBL/GenBank/DDBJ whole genome shotgun (WGS) entry which is preliminary data.</text>
</comment>
<feature type="domain" description="Myb-like" evidence="8">
    <location>
        <begin position="4"/>
        <end position="56"/>
    </location>
</feature>
<feature type="domain" description="HTH myb-type" evidence="9">
    <location>
        <begin position="8"/>
        <end position="56"/>
    </location>
</feature>
<keyword evidence="6" id="KW-0539">Nucleus</keyword>
<dbReference type="FunFam" id="1.10.10.60:FF:000353">
    <property type="entry name" value="Transcription factor WER"/>
    <property type="match status" value="1"/>
</dbReference>
<keyword evidence="4" id="KW-0238">DNA-binding</keyword>
<dbReference type="STRING" id="3750.A0A498HIP4"/>
<gene>
    <name evidence="10" type="ORF">DVH24_007018</name>
</gene>
<reference evidence="10 11" key="1">
    <citation type="submission" date="2018-10" db="EMBL/GenBank/DDBJ databases">
        <title>A high-quality apple genome assembly.</title>
        <authorList>
            <person name="Hu J."/>
        </authorList>
    </citation>
    <scope>NUCLEOTIDE SEQUENCE [LARGE SCALE GENOMIC DNA]</scope>
    <source>
        <strain evidence="11">cv. HFTH1</strain>
        <tissue evidence="10">Young leaf</tissue>
    </source>
</reference>
<feature type="domain" description="Myb-like" evidence="8">
    <location>
        <begin position="57"/>
        <end position="107"/>
    </location>
</feature>
<evidence type="ECO:0008006" key="12">
    <source>
        <dbReference type="Google" id="ProtNLM"/>
    </source>
</evidence>
<dbReference type="CDD" id="cd00167">
    <property type="entry name" value="SANT"/>
    <property type="match status" value="2"/>
</dbReference>
<evidence type="ECO:0000256" key="2">
    <source>
        <dbReference type="ARBA" id="ARBA00022737"/>
    </source>
</evidence>
<evidence type="ECO:0000256" key="7">
    <source>
        <dbReference type="SAM" id="MobiDB-lite"/>
    </source>
</evidence>
<evidence type="ECO:0000256" key="4">
    <source>
        <dbReference type="ARBA" id="ARBA00023125"/>
    </source>
</evidence>
<dbReference type="SMART" id="SM00717">
    <property type="entry name" value="SANT"/>
    <property type="match status" value="2"/>
</dbReference>
<keyword evidence="2" id="KW-0677">Repeat</keyword>
<dbReference type="PROSITE" id="PS50090">
    <property type="entry name" value="MYB_LIKE"/>
    <property type="match status" value="2"/>
</dbReference>
<proteinExistence type="predicted"/>
<dbReference type="GO" id="GO:0005634">
    <property type="term" value="C:nucleus"/>
    <property type="evidence" value="ECO:0007669"/>
    <property type="project" value="UniProtKB-SubCell"/>
</dbReference>
<dbReference type="GO" id="GO:0030154">
    <property type="term" value="P:cell differentiation"/>
    <property type="evidence" value="ECO:0007669"/>
    <property type="project" value="TreeGrafter"/>
</dbReference>
<dbReference type="InterPro" id="IPR017930">
    <property type="entry name" value="Myb_dom"/>
</dbReference>
<keyword evidence="3" id="KW-0805">Transcription regulation</keyword>
<evidence type="ECO:0000256" key="3">
    <source>
        <dbReference type="ARBA" id="ARBA00023015"/>
    </source>
</evidence>
<comment type="subcellular location">
    <subcellularLocation>
        <location evidence="1">Nucleus</location>
    </subcellularLocation>
</comment>
<dbReference type="Pfam" id="PF00249">
    <property type="entry name" value="Myb_DNA-binding"/>
    <property type="match status" value="2"/>
</dbReference>
<dbReference type="EMBL" id="RDQH01000342">
    <property type="protein sequence ID" value="RXH69762.1"/>
    <property type="molecule type" value="Genomic_DNA"/>
</dbReference>
<dbReference type="Proteomes" id="UP000290289">
    <property type="component" value="Chromosome 16"/>
</dbReference>
<evidence type="ECO:0000313" key="11">
    <source>
        <dbReference type="Proteomes" id="UP000290289"/>
    </source>
</evidence>
<dbReference type="InterPro" id="IPR015495">
    <property type="entry name" value="Myb_TF_plants"/>
</dbReference>
<dbReference type="PANTHER" id="PTHR47998">
    <property type="entry name" value="TRANSCRIPTION FACTOR MYB51-LIKE ISOFORM X1"/>
    <property type="match status" value="1"/>
</dbReference>
<dbReference type="PROSITE" id="PS51294">
    <property type="entry name" value="HTH_MYB"/>
    <property type="match status" value="2"/>
</dbReference>
<feature type="compositionally biased region" description="Polar residues" evidence="7">
    <location>
        <begin position="157"/>
        <end position="171"/>
    </location>
</feature>
<dbReference type="GO" id="GO:0000976">
    <property type="term" value="F:transcription cis-regulatory region binding"/>
    <property type="evidence" value="ECO:0007669"/>
    <property type="project" value="TreeGrafter"/>
</dbReference>
<keyword evidence="5" id="KW-0804">Transcription</keyword>
<dbReference type="InterPro" id="IPR009057">
    <property type="entry name" value="Homeodomain-like_sf"/>
</dbReference>
<evidence type="ECO:0000256" key="6">
    <source>
        <dbReference type="ARBA" id="ARBA00023242"/>
    </source>
</evidence>
<feature type="domain" description="HTH myb-type" evidence="9">
    <location>
        <begin position="57"/>
        <end position="111"/>
    </location>
</feature>
<evidence type="ECO:0000256" key="1">
    <source>
        <dbReference type="ARBA" id="ARBA00004123"/>
    </source>
</evidence>
<evidence type="ECO:0000313" key="10">
    <source>
        <dbReference type="EMBL" id="RXH69762.1"/>
    </source>
</evidence>